<dbReference type="GO" id="GO:0071949">
    <property type="term" value="F:FAD binding"/>
    <property type="evidence" value="ECO:0007669"/>
    <property type="project" value="InterPro"/>
</dbReference>
<feature type="domain" description="FAD-binding" evidence="4">
    <location>
        <begin position="873"/>
        <end position="940"/>
    </location>
</feature>
<evidence type="ECO:0000256" key="1">
    <source>
        <dbReference type="ARBA" id="ARBA00022630"/>
    </source>
</evidence>
<accession>A0AA38X4F1</accession>
<dbReference type="PANTHER" id="PTHR43004:SF8">
    <property type="entry name" value="FAD-BINDING DOMAIN-CONTAINING PROTEIN-RELATED"/>
    <property type="match status" value="1"/>
</dbReference>
<evidence type="ECO:0000313" key="6">
    <source>
        <dbReference type="Proteomes" id="UP001172673"/>
    </source>
</evidence>
<protein>
    <recommendedName>
        <fullName evidence="4">FAD-binding domain-containing protein</fullName>
    </recommendedName>
</protein>
<dbReference type="GO" id="GO:0016709">
    <property type="term" value="F:oxidoreductase activity, acting on paired donors, with incorporation or reduction of molecular oxygen, NAD(P)H as one donor, and incorporation of one atom of oxygen"/>
    <property type="evidence" value="ECO:0007669"/>
    <property type="project" value="UniProtKB-ARBA"/>
</dbReference>
<reference evidence="5" key="1">
    <citation type="submission" date="2022-10" db="EMBL/GenBank/DDBJ databases">
        <title>Culturing micro-colonial fungi from biological soil crusts in the Mojave desert and describing Neophaeococcomyces mojavensis, and introducing the new genera and species Taxawa tesnikishii.</title>
        <authorList>
            <person name="Kurbessoian T."/>
            <person name="Stajich J.E."/>
        </authorList>
    </citation>
    <scope>NUCLEOTIDE SEQUENCE</scope>
    <source>
        <strain evidence="5">TK_41</strain>
    </source>
</reference>
<evidence type="ECO:0000256" key="3">
    <source>
        <dbReference type="ARBA" id="ARBA00023002"/>
    </source>
</evidence>
<organism evidence="5 6">
    <name type="scientific">Cladophialophora chaetospira</name>
    <dbReference type="NCBI Taxonomy" id="386627"/>
    <lineage>
        <taxon>Eukaryota</taxon>
        <taxon>Fungi</taxon>
        <taxon>Dikarya</taxon>
        <taxon>Ascomycota</taxon>
        <taxon>Pezizomycotina</taxon>
        <taxon>Eurotiomycetes</taxon>
        <taxon>Chaetothyriomycetidae</taxon>
        <taxon>Chaetothyriales</taxon>
        <taxon>Herpotrichiellaceae</taxon>
        <taxon>Cladophialophora</taxon>
    </lineage>
</organism>
<dbReference type="PRINTS" id="PR00420">
    <property type="entry name" value="RNGMNOXGNASE"/>
</dbReference>
<dbReference type="PANTHER" id="PTHR43004">
    <property type="entry name" value="TRK SYSTEM POTASSIUM UPTAKE PROTEIN"/>
    <property type="match status" value="1"/>
</dbReference>
<dbReference type="EMBL" id="JAPDRK010000013">
    <property type="protein sequence ID" value="KAJ9606585.1"/>
    <property type="molecule type" value="Genomic_DNA"/>
</dbReference>
<dbReference type="Gene3D" id="3.40.30.120">
    <property type="match status" value="1"/>
</dbReference>
<feature type="domain" description="FAD-binding" evidence="4">
    <location>
        <begin position="565"/>
        <end position="771"/>
    </location>
</feature>
<sequence length="991" mass="109621">MSRNVPVHGDAVETDCLIVGAGPAGASLACFLVSYGLRVIVIAEAPGTTATPRAHLINMAGLECMRDLGLEDECLRLGNRGDCLNSIRWCYSMSGVEYGRIHAWGAGPAKSGEVADVSPCASLDLPQSYLEPILVRYATTHGATCMFNTCFEDLEQDQQGCLTTATNTIFGQKLKVRSKYVFGCDGARSPVAAKIDLAYNVQPSGGVAYNILFNADLGDIMRHQTGHLHWIMQPDTELEHGIAPVLRMVKPWHQWMLVVFPKPGMDIKDFGSTPEASQQVKEVLRAVIGNDKIPFEVMDISSWRINETAAVSYSKQNVFCLGDAVHRHPPVFGLGSNTCLQDSYNLAWKVAMVVEGKASPALLKTYNTERQPVGQDLVKWSNELLRNHATVWGAIGMFGSTKHERIQANKELSEASDAGKRRRQELFDAIERHRGEGDSLGIMMNQWYRSSAVFLDDEGPLEPFPGNYLTEVRISTYPGHRLPHAWLSKDVPSKEISTVDLAGKNAFSVFTGHGGEQWKTAAKSVGDKLGIPIEAFAIGFGLDYADKYRDWTKRREVDEDGCILGPALALRLHQKNISCKLFDLRDKAAFDGGFVALAPNALRVLDHIDVYERVSKQGWNYEEFQFLSSRNLSRIATVLNGSQKKYGYKALRISRGIVRQTLVQTLHERGIEVNYNSKCVDIKETDHSTVVATFADGRVEEADFLMGADGIHSYVRAHLQPNAIPTFSGQLGVGGSLLKSKLPPSGRNMYMPCLILGKLNSFMVCIPARSIGSLDRDLLIPHIRMLMKPQFMPCTYTGDRVGCFATVEGKDRPRDEWNKLQNDKPALYKTLQSHHETEAWPEVVHAASKNIDQETLTLWPYYKVPELSSWSSKSGKLVLIGDAAHAMPPTGGQGAAMAFEDAISLADTLASLATKEAAPQNQLEQWQATRQARVKKILAFTSKGGDMRKSSISTIQQVFKEWTMWAYFLWVGEDAGLSWIYEYDAAKAAVA</sequence>
<dbReference type="Proteomes" id="UP001172673">
    <property type="component" value="Unassembled WGS sequence"/>
</dbReference>
<gene>
    <name evidence="5" type="ORF">H2200_008593</name>
</gene>
<dbReference type="Gene3D" id="3.50.50.60">
    <property type="entry name" value="FAD/NAD(P)-binding domain"/>
    <property type="match status" value="2"/>
</dbReference>
<evidence type="ECO:0000256" key="2">
    <source>
        <dbReference type="ARBA" id="ARBA00022827"/>
    </source>
</evidence>
<dbReference type="InterPro" id="IPR050641">
    <property type="entry name" value="RIFMO-like"/>
</dbReference>
<dbReference type="SUPFAM" id="SSF51905">
    <property type="entry name" value="FAD/NAD(P)-binding domain"/>
    <property type="match status" value="2"/>
</dbReference>
<dbReference type="AlphaFoldDB" id="A0AA38X4F1"/>
<dbReference type="Pfam" id="PF01494">
    <property type="entry name" value="FAD_binding_3"/>
    <property type="match status" value="3"/>
</dbReference>
<name>A0AA38X4F1_9EURO</name>
<proteinExistence type="predicted"/>
<keyword evidence="3" id="KW-0560">Oxidoreductase</keyword>
<keyword evidence="2" id="KW-0274">FAD</keyword>
<feature type="domain" description="FAD-binding" evidence="4">
    <location>
        <begin position="13"/>
        <end position="381"/>
    </location>
</feature>
<dbReference type="Gene3D" id="3.30.9.10">
    <property type="entry name" value="D-Amino Acid Oxidase, subunit A, domain 2"/>
    <property type="match status" value="1"/>
</dbReference>
<dbReference type="InterPro" id="IPR002938">
    <property type="entry name" value="FAD-bd"/>
</dbReference>
<evidence type="ECO:0000259" key="4">
    <source>
        <dbReference type="Pfam" id="PF01494"/>
    </source>
</evidence>
<dbReference type="PROSITE" id="PS51257">
    <property type="entry name" value="PROKAR_LIPOPROTEIN"/>
    <property type="match status" value="1"/>
</dbReference>
<keyword evidence="1" id="KW-0285">Flavoprotein</keyword>
<dbReference type="InterPro" id="IPR036188">
    <property type="entry name" value="FAD/NAD-bd_sf"/>
</dbReference>
<comment type="caution">
    <text evidence="5">The sequence shown here is derived from an EMBL/GenBank/DDBJ whole genome shotgun (WGS) entry which is preliminary data.</text>
</comment>
<evidence type="ECO:0000313" key="5">
    <source>
        <dbReference type="EMBL" id="KAJ9606585.1"/>
    </source>
</evidence>
<keyword evidence="6" id="KW-1185">Reference proteome</keyword>